<name>A0ABU5CLY7_9BACI</name>
<dbReference type="GO" id="GO:0016787">
    <property type="term" value="F:hydrolase activity"/>
    <property type="evidence" value="ECO:0007669"/>
    <property type="project" value="UniProtKB-KW"/>
</dbReference>
<keyword evidence="3" id="KW-1185">Reference proteome</keyword>
<evidence type="ECO:0000313" key="2">
    <source>
        <dbReference type="EMBL" id="MDY0406827.1"/>
    </source>
</evidence>
<dbReference type="RefSeq" id="WP_306066512.1">
    <property type="nucleotide sequence ID" value="NZ_JAROCA020000002.1"/>
</dbReference>
<evidence type="ECO:0000313" key="3">
    <source>
        <dbReference type="Proteomes" id="UP001228376"/>
    </source>
</evidence>
<proteinExistence type="predicted"/>
<dbReference type="SUPFAM" id="SSF51261">
    <property type="entry name" value="Duplicated hybrid motif"/>
    <property type="match status" value="1"/>
</dbReference>
<dbReference type="InterPro" id="IPR050570">
    <property type="entry name" value="Cell_wall_metabolism_enzyme"/>
</dbReference>
<accession>A0ABU5CLY7</accession>
<keyword evidence="2" id="KW-0378">Hydrolase</keyword>
<dbReference type="PANTHER" id="PTHR21666:SF270">
    <property type="entry name" value="MUREIN HYDROLASE ACTIVATOR ENVC"/>
    <property type="match status" value="1"/>
</dbReference>
<dbReference type="InterPro" id="IPR016047">
    <property type="entry name" value="M23ase_b-sheet_dom"/>
</dbReference>
<dbReference type="EMBL" id="JAROCA020000002">
    <property type="protein sequence ID" value="MDY0406827.1"/>
    <property type="molecule type" value="Genomic_DNA"/>
</dbReference>
<gene>
    <name evidence="2" type="ORF">P5G51_017005</name>
</gene>
<reference evidence="2 3" key="1">
    <citation type="submission" date="2023-10" db="EMBL/GenBank/DDBJ databases">
        <title>179-bfca-hs.</title>
        <authorList>
            <person name="Miliotis G."/>
            <person name="Sengupta P."/>
            <person name="Hameed A."/>
            <person name="Chuvochina M."/>
            <person name="Mcdonagh F."/>
            <person name="Simpson A.C."/>
            <person name="Singh N.K."/>
            <person name="Rekha P.D."/>
            <person name="Raman K."/>
            <person name="Hugenholtz P."/>
            <person name="Venkateswaran K."/>
        </authorList>
    </citation>
    <scope>NUCLEOTIDE SEQUENCE [LARGE SCALE GENOMIC DNA]</scope>
    <source>
        <strain evidence="2 3">179-BFC-A-HS</strain>
    </source>
</reference>
<evidence type="ECO:0000259" key="1">
    <source>
        <dbReference type="Pfam" id="PF01551"/>
    </source>
</evidence>
<dbReference type="Gene3D" id="2.70.70.10">
    <property type="entry name" value="Glucose Permease (Domain IIA)"/>
    <property type="match status" value="1"/>
</dbReference>
<sequence>MENQRYAFDFLVVKDNYSYVGDQAKNESYHIFNTDVIAPADGKVIKVENQIKDNEPVGKMNEKHPAGNYVIIDHGNLGYSMLAHFKNKSIQVKPGDLVKIGDALGKVGNSGNSGEPHIHFQAGDSPDLEKMKSIRMQFDKDYYQMIQGKTVKRQY</sequence>
<dbReference type="EC" id="3.4.-.-" evidence="2"/>
<protein>
    <submittedName>
        <fullName evidence="2">M23 family metallopeptidase</fullName>
        <ecNumber evidence="2">3.4.-.-</ecNumber>
    </submittedName>
</protein>
<dbReference type="Proteomes" id="UP001228376">
    <property type="component" value="Unassembled WGS sequence"/>
</dbReference>
<comment type="caution">
    <text evidence="2">The sequence shown here is derived from an EMBL/GenBank/DDBJ whole genome shotgun (WGS) entry which is preliminary data.</text>
</comment>
<organism evidence="2 3">
    <name type="scientific">Tigheibacillus jepli</name>
    <dbReference type="NCBI Taxonomy" id="3035914"/>
    <lineage>
        <taxon>Bacteria</taxon>
        <taxon>Bacillati</taxon>
        <taxon>Bacillota</taxon>
        <taxon>Bacilli</taxon>
        <taxon>Bacillales</taxon>
        <taxon>Bacillaceae</taxon>
        <taxon>Tigheibacillus</taxon>
    </lineage>
</organism>
<dbReference type="PANTHER" id="PTHR21666">
    <property type="entry name" value="PEPTIDASE-RELATED"/>
    <property type="match status" value="1"/>
</dbReference>
<dbReference type="Pfam" id="PF01551">
    <property type="entry name" value="Peptidase_M23"/>
    <property type="match status" value="1"/>
</dbReference>
<feature type="domain" description="M23ase beta-sheet core" evidence="1">
    <location>
        <begin position="33"/>
        <end position="122"/>
    </location>
</feature>
<dbReference type="CDD" id="cd12797">
    <property type="entry name" value="M23_peptidase"/>
    <property type="match status" value="1"/>
</dbReference>
<dbReference type="InterPro" id="IPR011055">
    <property type="entry name" value="Dup_hybrid_motif"/>
</dbReference>